<reference evidence="1 2" key="1">
    <citation type="submission" date="2017-04" db="EMBL/GenBank/DDBJ databases">
        <authorList>
            <person name="Afonso C.L."/>
            <person name="Miller P.J."/>
            <person name="Scott M.A."/>
            <person name="Spackman E."/>
            <person name="Goraichik I."/>
            <person name="Dimitrov K.M."/>
            <person name="Suarez D.L."/>
            <person name="Swayne D.E."/>
        </authorList>
    </citation>
    <scope>NUCLEOTIDE SEQUENCE [LARGE SCALE GENOMIC DNA]</scope>
</reference>
<dbReference type="STRING" id="1789683.A0A1X7QWI9"/>
<dbReference type="Proteomes" id="UP000196158">
    <property type="component" value="Unassembled WGS sequence"/>
</dbReference>
<accession>A0A1X7QWI9</accession>
<dbReference type="OrthoDB" id="4031914at2759"/>
<gene>
    <name evidence="1" type="ORF">KASA_0Q01430G</name>
</gene>
<proteinExistence type="predicted"/>
<protein>
    <submittedName>
        <fullName evidence="1">Similar to Saccharomyces cerevisiae YMR052W FAR3 Protein involved in recovery from cell cycle arrest in response to pheromone, in a Far1p-independent pathway</fullName>
    </submittedName>
</protein>
<evidence type="ECO:0000313" key="1">
    <source>
        <dbReference type="EMBL" id="SMN17788.1"/>
    </source>
</evidence>
<evidence type="ECO:0000313" key="2">
    <source>
        <dbReference type="Proteomes" id="UP000196158"/>
    </source>
</evidence>
<organism evidence="1 2">
    <name type="scientific">Maudiozyma saulgeensis</name>
    <dbReference type="NCBI Taxonomy" id="1789683"/>
    <lineage>
        <taxon>Eukaryota</taxon>
        <taxon>Fungi</taxon>
        <taxon>Dikarya</taxon>
        <taxon>Ascomycota</taxon>
        <taxon>Saccharomycotina</taxon>
        <taxon>Saccharomycetes</taxon>
        <taxon>Saccharomycetales</taxon>
        <taxon>Saccharomycetaceae</taxon>
        <taxon>Maudiozyma</taxon>
    </lineage>
</organism>
<dbReference type="EMBL" id="FXLY01000002">
    <property type="protein sequence ID" value="SMN17788.1"/>
    <property type="molecule type" value="Genomic_DNA"/>
</dbReference>
<keyword evidence="2" id="KW-1185">Reference proteome</keyword>
<sequence length="216" mass="25471">MNEAANDNFQYISQLMATLASESRSNRQETDKIELLLKRVAKQSAISYEKFGEDVSSETLQNYENLSIPSEVDILVNENYDLLYQIEQQRFINNKISILIQKIMEHFISIKNFIKEQKFMRDQDLDNFIYENFESQAVILDSHLNILREKKDISGKNLSRIITKLKDIFKTLDWSLISKNKHEFKLLLNQIQNLDETFNIKLLNEYDVALAMQFSE</sequence>
<dbReference type="AlphaFoldDB" id="A0A1X7QWI9"/>
<name>A0A1X7QWI9_9SACH</name>